<feature type="transmembrane region" description="Helical" evidence="12">
    <location>
        <begin position="228"/>
        <end position="246"/>
    </location>
</feature>
<feature type="transmembrane region" description="Helical" evidence="12">
    <location>
        <begin position="429"/>
        <end position="451"/>
    </location>
</feature>
<evidence type="ECO:0000313" key="13">
    <source>
        <dbReference type="EMBL" id="KAK5641230.1"/>
    </source>
</evidence>
<reference evidence="13 14" key="1">
    <citation type="journal article" date="2024" name="Insects">
        <title>An Improved Chromosome-Level Genome Assembly of the Firefly Pyrocoelia pectoralis.</title>
        <authorList>
            <person name="Fu X."/>
            <person name="Meyer-Rochow V.B."/>
            <person name="Ballantyne L."/>
            <person name="Zhu X."/>
        </authorList>
    </citation>
    <scope>NUCLEOTIDE SEQUENCE [LARGE SCALE GENOMIC DNA]</scope>
    <source>
        <strain evidence="13">XCY_ONT2</strain>
    </source>
</reference>
<comment type="subcellular location">
    <subcellularLocation>
        <location evidence="1">Cell membrane</location>
        <topology evidence="1">Multi-pass membrane protein</topology>
    </subcellularLocation>
</comment>
<dbReference type="Pfam" id="PF00474">
    <property type="entry name" value="SSF"/>
    <property type="match status" value="1"/>
</dbReference>
<feature type="transmembrane region" description="Helical" evidence="12">
    <location>
        <begin position="129"/>
        <end position="145"/>
    </location>
</feature>
<dbReference type="InterPro" id="IPR051163">
    <property type="entry name" value="Sodium:Solute_Symporter_SSF"/>
</dbReference>
<protein>
    <recommendedName>
        <fullName evidence="15">Sodium-coupled monocarboxylate transporter 1</fullName>
    </recommendedName>
</protein>
<feature type="transmembrane region" description="Helical" evidence="12">
    <location>
        <begin position="180"/>
        <end position="201"/>
    </location>
</feature>
<evidence type="ECO:0000256" key="1">
    <source>
        <dbReference type="ARBA" id="ARBA00004651"/>
    </source>
</evidence>
<evidence type="ECO:0000256" key="9">
    <source>
        <dbReference type="ARBA" id="ARBA00023136"/>
    </source>
</evidence>
<keyword evidence="5 12" id="KW-0812">Transmembrane</keyword>
<feature type="transmembrane region" description="Helical" evidence="12">
    <location>
        <begin position="327"/>
        <end position="352"/>
    </location>
</feature>
<dbReference type="PANTHER" id="PTHR42985">
    <property type="entry name" value="SODIUM-COUPLED MONOCARBOXYLATE TRANSPORTER"/>
    <property type="match status" value="1"/>
</dbReference>
<dbReference type="Gene3D" id="1.20.1730.10">
    <property type="entry name" value="Sodium/glucose cotransporter"/>
    <property type="match status" value="1"/>
</dbReference>
<feature type="transmembrane region" description="Helical" evidence="12">
    <location>
        <begin position="267"/>
        <end position="289"/>
    </location>
</feature>
<keyword evidence="3" id="KW-0813">Transport</keyword>
<gene>
    <name evidence="13" type="ORF">RI129_009777</name>
</gene>
<evidence type="ECO:0000313" key="14">
    <source>
        <dbReference type="Proteomes" id="UP001329430"/>
    </source>
</evidence>
<dbReference type="EMBL" id="JAVRBK010000007">
    <property type="protein sequence ID" value="KAK5641230.1"/>
    <property type="molecule type" value="Genomic_DNA"/>
</dbReference>
<evidence type="ECO:0000256" key="4">
    <source>
        <dbReference type="ARBA" id="ARBA00022475"/>
    </source>
</evidence>
<dbReference type="CDD" id="cd11492">
    <property type="entry name" value="SLC5sbd_NIS-SMVT"/>
    <property type="match status" value="1"/>
</dbReference>
<keyword evidence="14" id="KW-1185">Reference proteome</keyword>
<keyword evidence="9 12" id="KW-0472">Membrane</keyword>
<evidence type="ECO:0000256" key="2">
    <source>
        <dbReference type="ARBA" id="ARBA00006434"/>
    </source>
</evidence>
<feature type="transmembrane region" description="Helical" evidence="12">
    <location>
        <begin position="397"/>
        <end position="422"/>
    </location>
</feature>
<keyword evidence="10" id="KW-0739">Sodium transport</keyword>
<feature type="transmembrane region" description="Helical" evidence="12">
    <location>
        <begin position="151"/>
        <end position="173"/>
    </location>
</feature>
<feature type="transmembrane region" description="Helical" evidence="12">
    <location>
        <begin position="89"/>
        <end position="108"/>
    </location>
</feature>
<keyword evidence="8" id="KW-0406">Ion transport</keyword>
<dbReference type="GO" id="GO:0005886">
    <property type="term" value="C:plasma membrane"/>
    <property type="evidence" value="ECO:0007669"/>
    <property type="project" value="UniProtKB-SubCell"/>
</dbReference>
<keyword evidence="6 12" id="KW-1133">Transmembrane helix</keyword>
<evidence type="ECO:0000256" key="12">
    <source>
        <dbReference type="SAM" id="Phobius"/>
    </source>
</evidence>
<dbReference type="InterPro" id="IPR001734">
    <property type="entry name" value="Na/solute_symporter"/>
</dbReference>
<dbReference type="PANTHER" id="PTHR42985:SF21">
    <property type="entry name" value="SODIUM-DEPENDENT MULTIVITAMIN TRANSPORTER-LIKE PROTEIN"/>
    <property type="match status" value="1"/>
</dbReference>
<organism evidence="13 14">
    <name type="scientific">Pyrocoelia pectoralis</name>
    <dbReference type="NCBI Taxonomy" id="417401"/>
    <lineage>
        <taxon>Eukaryota</taxon>
        <taxon>Metazoa</taxon>
        <taxon>Ecdysozoa</taxon>
        <taxon>Arthropoda</taxon>
        <taxon>Hexapoda</taxon>
        <taxon>Insecta</taxon>
        <taxon>Pterygota</taxon>
        <taxon>Neoptera</taxon>
        <taxon>Endopterygota</taxon>
        <taxon>Coleoptera</taxon>
        <taxon>Polyphaga</taxon>
        <taxon>Elateriformia</taxon>
        <taxon>Elateroidea</taxon>
        <taxon>Lampyridae</taxon>
        <taxon>Lampyrinae</taxon>
        <taxon>Pyrocoelia</taxon>
    </lineage>
</organism>
<sequence length="558" mass="61763">MNNVENGAIPKLVFSWIDYTVFIVMVFLSAAIGIYFGVFSKRKQTTGEYLLGGKTMNYLPIAFSLISSHISGVTILAVPVDIYKFGSNYIWLCLTVVLVCIITYYVYLPVFFELRLTSMYEYLSIRFDNKIRILASFCVFYSLFTTVDMHIVLYVIGFVCVFYTAIGGIKAVVWSDALQFFGIVVSSLAVLLFGIVSSGGLQSLLKKNVDSGRFDIFDFSLDPTVRDGFWQLVIGGTVQWISILCLSQNSMQKYLSVPTTACTTKVLILECIGIASLKAMSVFLGNAMFSKYADCDPLSSNQVKRADQLVPYYVLQTVGHLPGLPGLFSAGILSACLSSFSSSLNSVACIIYQDFLLPFLPKNITERRGSNILKLIVLVFGIICVLLVYVIENVSGIFPLSTVLQAVTCGPIMGLFTLGILFPSANTEGALAGGISGLIFVSWIVIGTNWYRRSGMLRDVTKPLSVDGCPFNITTETVSPSSRSDQIFALYRVSMWYNSLMSAAVVIVVGLLISWLTKKETHNVSTVLLSPLVRHFRKRKQEIELNEESKRALRSEEE</sequence>
<comment type="caution">
    <text evidence="13">The sequence shown here is derived from an EMBL/GenBank/DDBJ whole genome shotgun (WGS) entry which is preliminary data.</text>
</comment>
<keyword evidence="4" id="KW-1003">Cell membrane</keyword>
<evidence type="ECO:0008006" key="15">
    <source>
        <dbReference type="Google" id="ProtNLM"/>
    </source>
</evidence>
<dbReference type="GO" id="GO:0006814">
    <property type="term" value="P:sodium ion transport"/>
    <property type="evidence" value="ECO:0007669"/>
    <property type="project" value="UniProtKB-KW"/>
</dbReference>
<dbReference type="GO" id="GO:0015293">
    <property type="term" value="F:symporter activity"/>
    <property type="evidence" value="ECO:0007669"/>
    <property type="project" value="TreeGrafter"/>
</dbReference>
<dbReference type="InterPro" id="IPR038377">
    <property type="entry name" value="Na/Glc_symporter_sf"/>
</dbReference>
<proteinExistence type="inferred from homology"/>
<evidence type="ECO:0000256" key="10">
    <source>
        <dbReference type="ARBA" id="ARBA00023201"/>
    </source>
</evidence>
<evidence type="ECO:0000256" key="5">
    <source>
        <dbReference type="ARBA" id="ARBA00022692"/>
    </source>
</evidence>
<dbReference type="Proteomes" id="UP001329430">
    <property type="component" value="Chromosome 7"/>
</dbReference>
<name>A0AAN7V306_9COLE</name>
<evidence type="ECO:0000256" key="6">
    <source>
        <dbReference type="ARBA" id="ARBA00022989"/>
    </source>
</evidence>
<accession>A0AAN7V306</accession>
<keyword evidence="7" id="KW-0915">Sodium</keyword>
<feature type="transmembrane region" description="Helical" evidence="12">
    <location>
        <begin position="58"/>
        <end position="77"/>
    </location>
</feature>
<evidence type="ECO:0000256" key="11">
    <source>
        <dbReference type="RuleBase" id="RU362091"/>
    </source>
</evidence>
<dbReference type="PROSITE" id="PS50283">
    <property type="entry name" value="NA_SOLUT_SYMP_3"/>
    <property type="match status" value="1"/>
</dbReference>
<feature type="transmembrane region" description="Helical" evidence="12">
    <location>
        <begin position="495"/>
        <end position="516"/>
    </location>
</feature>
<comment type="similarity">
    <text evidence="2 11">Belongs to the sodium:solute symporter (SSF) (TC 2.A.21) family.</text>
</comment>
<evidence type="ECO:0000256" key="7">
    <source>
        <dbReference type="ARBA" id="ARBA00023053"/>
    </source>
</evidence>
<dbReference type="AlphaFoldDB" id="A0AAN7V306"/>
<feature type="transmembrane region" description="Helical" evidence="12">
    <location>
        <begin position="372"/>
        <end position="391"/>
    </location>
</feature>
<feature type="transmembrane region" description="Helical" evidence="12">
    <location>
        <begin position="16"/>
        <end position="38"/>
    </location>
</feature>
<evidence type="ECO:0000256" key="3">
    <source>
        <dbReference type="ARBA" id="ARBA00022448"/>
    </source>
</evidence>
<evidence type="ECO:0000256" key="8">
    <source>
        <dbReference type="ARBA" id="ARBA00023065"/>
    </source>
</evidence>